<proteinExistence type="inferred from homology"/>
<evidence type="ECO:0000259" key="9">
    <source>
        <dbReference type="Pfam" id="PF02875"/>
    </source>
</evidence>
<evidence type="ECO:0000313" key="11">
    <source>
        <dbReference type="EMBL" id="QQG65349.1"/>
    </source>
</evidence>
<dbReference type="PANTHER" id="PTHR43692:SF1">
    <property type="entry name" value="UDP-N-ACETYLMURAMOYLALANINE--D-GLUTAMATE LIGASE"/>
    <property type="match status" value="1"/>
</dbReference>
<dbReference type="SUPFAM" id="SSF51984">
    <property type="entry name" value="MurCD N-terminal domain"/>
    <property type="match status" value="1"/>
</dbReference>
<dbReference type="GO" id="GO:0005524">
    <property type="term" value="F:ATP binding"/>
    <property type="evidence" value="ECO:0007669"/>
    <property type="project" value="UniProtKB-UniRule"/>
</dbReference>
<dbReference type="GO" id="GO:0005737">
    <property type="term" value="C:cytoplasm"/>
    <property type="evidence" value="ECO:0007669"/>
    <property type="project" value="UniProtKB-SubCell"/>
</dbReference>
<dbReference type="GO" id="GO:0071555">
    <property type="term" value="P:cell wall organization"/>
    <property type="evidence" value="ECO:0007669"/>
    <property type="project" value="UniProtKB-KW"/>
</dbReference>
<dbReference type="InterPro" id="IPR036615">
    <property type="entry name" value="Mur_ligase_C_dom_sf"/>
</dbReference>
<sequence>MDIQPGTQALIIGLGAAGLSTVRYLTAMGVRVKVSDQRKIDQIEPATIDLLRSAGIALETGGHSLDQLTGMDVVIPGPGVPLDVPVLQAARKQGLPVLGELALAAGRFSSPVIAITGSNGKTTVTGLLGHLLQAAGKHPFVGGNIGTPLLDYFAAPEAYDVVVLELSSFQLDLAGAFRPDTALLLNISPDHLDRHGSLAAYRSTKMRIFANQIQGDTAILGADDPVVAHACICSGVNRYMFGRDPVCAARIVDDNILLRLEQNGNSRQEEYRLSRTNLFSSVNQLNAAAALLAAAVHGCRYEDLARGLATFIPPPHRMAEVAVIDDVRFINDSKATNIGALAAALNSCPAPVVLIAGGRDKASDFTLLKETVARRVKRLILIGEAADAMEAALGSAVGTERAKTMEDAVRRAKAVAGSGDIVLLAPGCASFDMFSGYAERGTVYEQHVLRLSRECGVNVCG</sequence>
<comment type="pathway">
    <text evidence="2 7 8">Cell wall biogenesis; peptidoglycan biosynthesis.</text>
</comment>
<dbReference type="NCBIfam" id="TIGR01087">
    <property type="entry name" value="murD"/>
    <property type="match status" value="1"/>
</dbReference>
<accession>A0A7T5VCP2</accession>
<keyword evidence="7 8" id="KW-0573">Peptidoglycan synthesis</keyword>
<keyword evidence="4 7" id="KW-0436">Ligase</keyword>
<dbReference type="SUPFAM" id="SSF53623">
    <property type="entry name" value="MurD-like peptide ligases, catalytic domain"/>
    <property type="match status" value="1"/>
</dbReference>
<dbReference type="SUPFAM" id="SSF53244">
    <property type="entry name" value="MurD-like peptide ligases, peptide-binding domain"/>
    <property type="match status" value="1"/>
</dbReference>
<keyword evidence="5 7" id="KW-0547">Nucleotide-binding</keyword>
<organism evidence="11 12">
    <name type="scientific">Desulfobulbus oligotrophicus</name>
    <dbReference type="NCBI Taxonomy" id="1909699"/>
    <lineage>
        <taxon>Bacteria</taxon>
        <taxon>Pseudomonadati</taxon>
        <taxon>Thermodesulfobacteriota</taxon>
        <taxon>Desulfobulbia</taxon>
        <taxon>Desulfobulbales</taxon>
        <taxon>Desulfobulbaceae</taxon>
        <taxon>Desulfobulbus</taxon>
    </lineage>
</organism>
<protein>
    <recommendedName>
        <fullName evidence="7 8">UDP-N-acetylmuramoylalanine--D-glutamate ligase</fullName>
        <ecNumber evidence="7 8">6.3.2.9</ecNumber>
    </recommendedName>
    <alternativeName>
        <fullName evidence="7">D-glutamic acid-adding enzyme</fullName>
    </alternativeName>
    <alternativeName>
        <fullName evidence="7">UDP-N-acetylmuramoyl-L-alanyl-D-glutamate synthetase</fullName>
    </alternativeName>
</protein>
<keyword evidence="7 8" id="KW-0132">Cell division</keyword>
<keyword evidence="3 7" id="KW-0963">Cytoplasm</keyword>
<dbReference type="PANTHER" id="PTHR43692">
    <property type="entry name" value="UDP-N-ACETYLMURAMOYLALANINE--D-GLUTAMATE LIGASE"/>
    <property type="match status" value="1"/>
</dbReference>
<comment type="similarity">
    <text evidence="7">Belongs to the MurCDEF family.</text>
</comment>
<dbReference type="HAMAP" id="MF_00639">
    <property type="entry name" value="MurD"/>
    <property type="match status" value="1"/>
</dbReference>
<evidence type="ECO:0000259" key="10">
    <source>
        <dbReference type="Pfam" id="PF08245"/>
    </source>
</evidence>
<evidence type="ECO:0000256" key="6">
    <source>
        <dbReference type="ARBA" id="ARBA00022840"/>
    </source>
</evidence>
<dbReference type="EMBL" id="CP054140">
    <property type="protein sequence ID" value="QQG65349.1"/>
    <property type="molecule type" value="Genomic_DNA"/>
</dbReference>
<evidence type="ECO:0000256" key="5">
    <source>
        <dbReference type="ARBA" id="ARBA00022741"/>
    </source>
</evidence>
<dbReference type="Pfam" id="PF21799">
    <property type="entry name" value="MurD-like_N"/>
    <property type="match status" value="1"/>
</dbReference>
<dbReference type="GO" id="GO:0008764">
    <property type="term" value="F:UDP-N-acetylmuramoylalanine-D-glutamate ligase activity"/>
    <property type="evidence" value="ECO:0007669"/>
    <property type="project" value="UniProtKB-UniRule"/>
</dbReference>
<comment type="function">
    <text evidence="7 8">Cell wall formation. Catalyzes the addition of glutamate to the nucleotide precursor UDP-N-acetylmuramoyl-L-alanine (UMA).</text>
</comment>
<dbReference type="EC" id="6.3.2.9" evidence="7 8"/>
<evidence type="ECO:0000256" key="7">
    <source>
        <dbReference type="HAMAP-Rule" id="MF_00639"/>
    </source>
</evidence>
<evidence type="ECO:0000256" key="1">
    <source>
        <dbReference type="ARBA" id="ARBA00004496"/>
    </source>
</evidence>
<evidence type="ECO:0000256" key="2">
    <source>
        <dbReference type="ARBA" id="ARBA00004752"/>
    </source>
</evidence>
<dbReference type="GO" id="GO:0051301">
    <property type="term" value="P:cell division"/>
    <property type="evidence" value="ECO:0007669"/>
    <property type="project" value="UniProtKB-KW"/>
</dbReference>
<feature type="domain" description="Mur ligase C-terminal" evidence="9">
    <location>
        <begin position="316"/>
        <end position="427"/>
    </location>
</feature>
<evidence type="ECO:0000313" key="12">
    <source>
        <dbReference type="Proteomes" id="UP000596092"/>
    </source>
</evidence>
<evidence type="ECO:0000256" key="4">
    <source>
        <dbReference type="ARBA" id="ARBA00022598"/>
    </source>
</evidence>
<dbReference type="InterPro" id="IPR005762">
    <property type="entry name" value="MurD"/>
</dbReference>
<evidence type="ECO:0000256" key="8">
    <source>
        <dbReference type="RuleBase" id="RU003664"/>
    </source>
</evidence>
<dbReference type="KEGG" id="dog:HP555_05445"/>
<dbReference type="Gene3D" id="3.40.1190.10">
    <property type="entry name" value="Mur-like, catalytic domain"/>
    <property type="match status" value="1"/>
</dbReference>
<feature type="domain" description="Mur ligase central" evidence="10">
    <location>
        <begin position="115"/>
        <end position="294"/>
    </location>
</feature>
<feature type="binding site" evidence="7">
    <location>
        <begin position="117"/>
        <end position="123"/>
    </location>
    <ligand>
        <name>ATP</name>
        <dbReference type="ChEBI" id="CHEBI:30616"/>
    </ligand>
</feature>
<dbReference type="Gene3D" id="3.40.50.720">
    <property type="entry name" value="NAD(P)-binding Rossmann-like Domain"/>
    <property type="match status" value="1"/>
</dbReference>
<dbReference type="GO" id="GO:0008360">
    <property type="term" value="P:regulation of cell shape"/>
    <property type="evidence" value="ECO:0007669"/>
    <property type="project" value="UniProtKB-KW"/>
</dbReference>
<comment type="subcellular location">
    <subcellularLocation>
        <location evidence="1 7 8">Cytoplasm</location>
    </subcellularLocation>
</comment>
<reference evidence="11 12" key="1">
    <citation type="submission" date="2020-05" db="EMBL/GenBank/DDBJ databases">
        <title>Complete genome of Desulfobulbus oligotrophicus.</title>
        <authorList>
            <person name="Podar M."/>
        </authorList>
    </citation>
    <scope>NUCLEOTIDE SEQUENCE [LARGE SCALE GENOMIC DNA]</scope>
    <source>
        <strain evidence="11 12">Prop6</strain>
    </source>
</reference>
<dbReference type="Pfam" id="PF08245">
    <property type="entry name" value="Mur_ligase_M"/>
    <property type="match status" value="1"/>
</dbReference>
<dbReference type="Proteomes" id="UP000596092">
    <property type="component" value="Chromosome"/>
</dbReference>
<dbReference type="Pfam" id="PF02875">
    <property type="entry name" value="Mur_ligase_C"/>
    <property type="match status" value="1"/>
</dbReference>
<dbReference type="InterPro" id="IPR036565">
    <property type="entry name" value="Mur-like_cat_sf"/>
</dbReference>
<dbReference type="UniPathway" id="UPA00219"/>
<dbReference type="GO" id="GO:0009252">
    <property type="term" value="P:peptidoglycan biosynthetic process"/>
    <property type="evidence" value="ECO:0007669"/>
    <property type="project" value="UniProtKB-UniRule"/>
</dbReference>
<dbReference type="Gene3D" id="3.90.190.20">
    <property type="entry name" value="Mur ligase, C-terminal domain"/>
    <property type="match status" value="1"/>
</dbReference>
<comment type="catalytic activity">
    <reaction evidence="7 8">
        <text>UDP-N-acetyl-alpha-D-muramoyl-L-alanine + D-glutamate + ATP = UDP-N-acetyl-alpha-D-muramoyl-L-alanyl-D-glutamate + ADP + phosphate + H(+)</text>
        <dbReference type="Rhea" id="RHEA:16429"/>
        <dbReference type="ChEBI" id="CHEBI:15378"/>
        <dbReference type="ChEBI" id="CHEBI:29986"/>
        <dbReference type="ChEBI" id="CHEBI:30616"/>
        <dbReference type="ChEBI" id="CHEBI:43474"/>
        <dbReference type="ChEBI" id="CHEBI:83898"/>
        <dbReference type="ChEBI" id="CHEBI:83900"/>
        <dbReference type="ChEBI" id="CHEBI:456216"/>
        <dbReference type="EC" id="6.3.2.9"/>
    </reaction>
</comment>
<keyword evidence="7 8" id="KW-0133">Cell shape</keyword>
<name>A0A7T5VCP2_9BACT</name>
<keyword evidence="7 8" id="KW-0961">Cell wall biogenesis/degradation</keyword>
<dbReference type="InterPro" id="IPR004101">
    <property type="entry name" value="Mur_ligase_C"/>
</dbReference>
<dbReference type="InterPro" id="IPR013221">
    <property type="entry name" value="Mur_ligase_cen"/>
</dbReference>
<keyword evidence="12" id="KW-1185">Reference proteome</keyword>
<keyword evidence="6 7" id="KW-0067">ATP-binding</keyword>
<keyword evidence="7 8" id="KW-0131">Cell cycle</keyword>
<dbReference type="AlphaFoldDB" id="A0A7T5VCP2"/>
<dbReference type="RefSeq" id="WP_199264172.1">
    <property type="nucleotide sequence ID" value="NZ_CP054140.1"/>
</dbReference>
<evidence type="ECO:0000256" key="3">
    <source>
        <dbReference type="ARBA" id="ARBA00022490"/>
    </source>
</evidence>
<gene>
    <name evidence="7 11" type="primary">murD</name>
    <name evidence="11" type="ORF">HP555_05445</name>
</gene>